<proteinExistence type="predicted"/>
<dbReference type="EMBL" id="KV744973">
    <property type="protein sequence ID" value="OCK80117.1"/>
    <property type="molecule type" value="Genomic_DNA"/>
</dbReference>
<name>A0A8E2JF60_9PEZI</name>
<sequence length="121" mass="14569">MELDYDSTLGLDCEASWDEIHTEYRGKASKEEQEVSTTKSHILQEAYEELGARPSGEKYEEVCGEHNGQRLRERYDEAWEKYQKEKKRHETRACEADEEIPRKEYRRQQRAWVFKYEQTPC</sequence>
<keyword evidence="2" id="KW-1185">Reference proteome</keyword>
<gene>
    <name evidence="1" type="ORF">K432DRAFT_393307</name>
</gene>
<organism evidence="1 2">
    <name type="scientific">Lepidopterella palustris CBS 459.81</name>
    <dbReference type="NCBI Taxonomy" id="1314670"/>
    <lineage>
        <taxon>Eukaryota</taxon>
        <taxon>Fungi</taxon>
        <taxon>Dikarya</taxon>
        <taxon>Ascomycota</taxon>
        <taxon>Pezizomycotina</taxon>
        <taxon>Dothideomycetes</taxon>
        <taxon>Pleosporomycetidae</taxon>
        <taxon>Mytilinidiales</taxon>
        <taxon>Argynnaceae</taxon>
        <taxon>Lepidopterella</taxon>
    </lineage>
</organism>
<protein>
    <recommendedName>
        <fullName evidence="3">J domain-containing protein</fullName>
    </recommendedName>
</protein>
<dbReference type="Proteomes" id="UP000250266">
    <property type="component" value="Unassembled WGS sequence"/>
</dbReference>
<dbReference type="SUPFAM" id="SSF46565">
    <property type="entry name" value="Chaperone J-domain"/>
    <property type="match status" value="1"/>
</dbReference>
<dbReference type="AlphaFoldDB" id="A0A8E2JF60"/>
<evidence type="ECO:0000313" key="2">
    <source>
        <dbReference type="Proteomes" id="UP000250266"/>
    </source>
</evidence>
<reference evidence="1 2" key="1">
    <citation type="journal article" date="2016" name="Nat. Commun.">
        <title>Ectomycorrhizal ecology is imprinted in the genome of the dominant symbiotic fungus Cenococcum geophilum.</title>
        <authorList>
            <consortium name="DOE Joint Genome Institute"/>
            <person name="Peter M."/>
            <person name="Kohler A."/>
            <person name="Ohm R.A."/>
            <person name="Kuo A."/>
            <person name="Krutzmann J."/>
            <person name="Morin E."/>
            <person name="Arend M."/>
            <person name="Barry K.W."/>
            <person name="Binder M."/>
            <person name="Choi C."/>
            <person name="Clum A."/>
            <person name="Copeland A."/>
            <person name="Grisel N."/>
            <person name="Haridas S."/>
            <person name="Kipfer T."/>
            <person name="LaButti K."/>
            <person name="Lindquist E."/>
            <person name="Lipzen A."/>
            <person name="Maire R."/>
            <person name="Meier B."/>
            <person name="Mihaltcheva S."/>
            <person name="Molinier V."/>
            <person name="Murat C."/>
            <person name="Poggeler S."/>
            <person name="Quandt C.A."/>
            <person name="Sperisen C."/>
            <person name="Tritt A."/>
            <person name="Tisserant E."/>
            <person name="Crous P.W."/>
            <person name="Henrissat B."/>
            <person name="Nehls U."/>
            <person name="Egli S."/>
            <person name="Spatafora J.W."/>
            <person name="Grigoriev I.V."/>
            <person name="Martin F.M."/>
        </authorList>
    </citation>
    <scope>NUCLEOTIDE SEQUENCE [LARGE SCALE GENOMIC DNA]</scope>
    <source>
        <strain evidence="1 2">CBS 459.81</strain>
    </source>
</reference>
<evidence type="ECO:0008006" key="3">
    <source>
        <dbReference type="Google" id="ProtNLM"/>
    </source>
</evidence>
<accession>A0A8E2JF60</accession>
<dbReference type="InterPro" id="IPR036869">
    <property type="entry name" value="J_dom_sf"/>
</dbReference>
<evidence type="ECO:0000313" key="1">
    <source>
        <dbReference type="EMBL" id="OCK80117.1"/>
    </source>
</evidence>